<dbReference type="OrthoDB" id="9798842at2"/>
<keyword evidence="5" id="KW-1185">Reference proteome</keyword>
<dbReference type="GO" id="GO:0016151">
    <property type="term" value="F:nickel cation binding"/>
    <property type="evidence" value="ECO:0007669"/>
    <property type="project" value="UniProtKB-UniRule"/>
</dbReference>
<gene>
    <name evidence="3 4" type="primary">ureD</name>
    <name evidence="4" type="ORF">BOA8489_02506</name>
</gene>
<dbReference type="GO" id="GO:0005737">
    <property type="term" value="C:cytoplasm"/>
    <property type="evidence" value="ECO:0007669"/>
    <property type="project" value="UniProtKB-SubCell"/>
</dbReference>
<keyword evidence="3" id="KW-0996">Nickel insertion</keyword>
<dbReference type="RefSeq" id="WP_093974341.1">
    <property type="nucleotide sequence ID" value="NZ_FXXQ01000008.1"/>
</dbReference>
<name>A0A238J2C8_9RHOB</name>
<dbReference type="InterPro" id="IPR002669">
    <property type="entry name" value="UreD"/>
</dbReference>
<dbReference type="PANTHER" id="PTHR33643">
    <property type="entry name" value="UREASE ACCESSORY PROTEIN D"/>
    <property type="match status" value="1"/>
</dbReference>
<evidence type="ECO:0000256" key="2">
    <source>
        <dbReference type="ARBA" id="ARBA00023186"/>
    </source>
</evidence>
<evidence type="ECO:0000313" key="5">
    <source>
        <dbReference type="Proteomes" id="UP000201838"/>
    </source>
</evidence>
<dbReference type="HAMAP" id="MF_01384">
    <property type="entry name" value="UreD"/>
    <property type="match status" value="1"/>
</dbReference>
<dbReference type="PANTHER" id="PTHR33643:SF1">
    <property type="entry name" value="UREASE ACCESSORY PROTEIN D"/>
    <property type="match status" value="1"/>
</dbReference>
<evidence type="ECO:0000313" key="4">
    <source>
        <dbReference type="EMBL" id="SMX24382.1"/>
    </source>
</evidence>
<reference evidence="4 5" key="1">
    <citation type="submission" date="2017-05" db="EMBL/GenBank/DDBJ databases">
        <authorList>
            <person name="Song R."/>
            <person name="Chenine A.L."/>
            <person name="Ruprecht R.M."/>
        </authorList>
    </citation>
    <scope>NUCLEOTIDE SEQUENCE [LARGE SCALE GENOMIC DNA]</scope>
    <source>
        <strain evidence="4 5">CECT 8489</strain>
    </source>
</reference>
<sequence length="268" mass="28897">MLDTVHPIHQRSRGAARVVLGRAGAVVDLFQQGSAKAILPRVHTSIPEVVFLNTSGGLTGGDRLSFALEIAAETTVMAATQTAERAYASSAGTADVDVQIHVGEDAFCLWMPQETILFEHASLNRKTTVTLAKSARYLGVETLVLGRAAMQETPRNLVLNDLRHVMAGDGTPLHAEQIALTPQTLLQRENRAGLAGHSVFASLVYIAPDASDRLIQVRRIIGNKGAASAWGNRLIVRVEGDDSWNVRCILIPVIKALGICDVPRVWQT</sequence>
<dbReference type="AlphaFoldDB" id="A0A238J2C8"/>
<proteinExistence type="inferred from homology"/>
<keyword evidence="3" id="KW-0963">Cytoplasm</keyword>
<comment type="subcellular location">
    <subcellularLocation>
        <location evidence="3">Cytoplasm</location>
    </subcellularLocation>
</comment>
<evidence type="ECO:0000256" key="1">
    <source>
        <dbReference type="ARBA" id="ARBA00007177"/>
    </source>
</evidence>
<evidence type="ECO:0000256" key="3">
    <source>
        <dbReference type="HAMAP-Rule" id="MF_01384"/>
    </source>
</evidence>
<organism evidence="4 5">
    <name type="scientific">Boseongicola aestuarii</name>
    <dbReference type="NCBI Taxonomy" id="1470561"/>
    <lineage>
        <taxon>Bacteria</taxon>
        <taxon>Pseudomonadati</taxon>
        <taxon>Pseudomonadota</taxon>
        <taxon>Alphaproteobacteria</taxon>
        <taxon>Rhodobacterales</taxon>
        <taxon>Paracoccaceae</taxon>
        <taxon>Boseongicola</taxon>
    </lineage>
</organism>
<protein>
    <recommendedName>
        <fullName evidence="3">Urease accessory protein UreD</fullName>
    </recommendedName>
</protein>
<accession>A0A238J2C8</accession>
<comment type="similarity">
    <text evidence="1 3">Belongs to the UreD family.</text>
</comment>
<comment type="function">
    <text evidence="3">Required for maturation of urease via the functional incorporation of the urease nickel metallocenter.</text>
</comment>
<comment type="subunit">
    <text evidence="3">UreD, UreF and UreG form a complex that acts as a GTP-hydrolysis-dependent molecular chaperone, activating the urease apoprotein by helping to assemble the nickel containing metallocenter of UreC. The UreE protein probably delivers the nickel.</text>
</comment>
<dbReference type="EMBL" id="FXXQ01000008">
    <property type="protein sequence ID" value="SMX24382.1"/>
    <property type="molecule type" value="Genomic_DNA"/>
</dbReference>
<dbReference type="Proteomes" id="UP000201838">
    <property type="component" value="Unassembled WGS sequence"/>
</dbReference>
<dbReference type="Pfam" id="PF01774">
    <property type="entry name" value="UreD"/>
    <property type="match status" value="1"/>
</dbReference>
<keyword evidence="2 3" id="KW-0143">Chaperone</keyword>